<dbReference type="SMART" id="SM00220">
    <property type="entry name" value="S_TKc"/>
    <property type="match status" value="1"/>
</dbReference>
<dbReference type="InterPro" id="IPR017441">
    <property type="entry name" value="Protein_kinase_ATP_BS"/>
</dbReference>
<sequence length="403" mass="44856">MSIDDSTSLASNIVDLFGSIDPGAGGPAAWQVTRKATRIPVSGVSLENGPEFRILGRNTRHGGPGGLWNHTSVVETTTTSSAWKPQSLYNISADDKSQNYQIDHVHLSSSHLVLSDGELLRKLLVTSDSSIPRAVSEASAGQYIFQRLLGAGSFSKVKLAVDRRTGDAVAVKMMDIDEVRQSVRLQETLSREIEILQRIRHPNIVRFREATLMKDTICIVMDYVPGQELFQYVARKKRLGEQETAKILREVLVAIKHLHQNNIVHRDLKLENILIDDRVGRVKVTLVDFGLARIVRNYPLMTRCGSEEYAAPEVIVGEPYDGRLSDAWSFGVIMYACLIGSLPFNPESGKPRALAEKIVSVNYRAPDERISSTAAYIVKSLLVREPNRRLTIGELLRHPFFAT</sequence>
<dbReference type="PROSITE" id="PS50011">
    <property type="entry name" value="PROTEIN_KINASE_DOM"/>
    <property type="match status" value="1"/>
</dbReference>
<protein>
    <recommendedName>
        <fullName evidence="5">Protein kinase domain-containing protein</fullName>
    </recommendedName>
</protein>
<accession>A0A2H9TQJ3</accession>
<organism evidence="6 7">
    <name type="scientific">Paramicrosporidium saccamoebae</name>
    <dbReference type="NCBI Taxonomy" id="1246581"/>
    <lineage>
        <taxon>Eukaryota</taxon>
        <taxon>Fungi</taxon>
        <taxon>Fungi incertae sedis</taxon>
        <taxon>Cryptomycota</taxon>
        <taxon>Cryptomycota incertae sedis</taxon>
        <taxon>Paramicrosporidium</taxon>
    </lineage>
</organism>
<dbReference type="Pfam" id="PF00069">
    <property type="entry name" value="Pkinase"/>
    <property type="match status" value="1"/>
</dbReference>
<dbReference type="OrthoDB" id="193931at2759"/>
<dbReference type="SUPFAM" id="SSF56112">
    <property type="entry name" value="Protein kinase-like (PK-like)"/>
    <property type="match status" value="1"/>
</dbReference>
<keyword evidence="4" id="KW-0808">Transferase</keyword>
<dbReference type="EMBL" id="MTSL01000014">
    <property type="protein sequence ID" value="PJF20021.1"/>
    <property type="molecule type" value="Genomic_DNA"/>
</dbReference>
<comment type="caution">
    <text evidence="6">The sequence shown here is derived from an EMBL/GenBank/DDBJ whole genome shotgun (WGS) entry which is preliminary data.</text>
</comment>
<dbReference type="GO" id="GO:0005737">
    <property type="term" value="C:cytoplasm"/>
    <property type="evidence" value="ECO:0007669"/>
    <property type="project" value="TreeGrafter"/>
</dbReference>
<evidence type="ECO:0000259" key="5">
    <source>
        <dbReference type="PROSITE" id="PS50011"/>
    </source>
</evidence>
<keyword evidence="7" id="KW-1185">Reference proteome</keyword>
<dbReference type="PROSITE" id="PS00107">
    <property type="entry name" value="PROTEIN_KINASE_ATP"/>
    <property type="match status" value="1"/>
</dbReference>
<feature type="binding site" evidence="3">
    <location>
        <position position="172"/>
    </location>
    <ligand>
        <name>ATP</name>
        <dbReference type="ChEBI" id="CHEBI:30616"/>
    </ligand>
</feature>
<keyword evidence="4" id="KW-0723">Serine/threonine-protein kinase</keyword>
<gene>
    <name evidence="6" type="ORF">PSACC_00162</name>
</gene>
<dbReference type="PANTHER" id="PTHR24346">
    <property type="entry name" value="MAP/MICROTUBULE AFFINITY-REGULATING KINASE"/>
    <property type="match status" value="1"/>
</dbReference>
<feature type="domain" description="Protein kinase" evidence="5">
    <location>
        <begin position="143"/>
        <end position="401"/>
    </location>
</feature>
<dbReference type="InterPro" id="IPR000719">
    <property type="entry name" value="Prot_kinase_dom"/>
</dbReference>
<comment type="similarity">
    <text evidence="4">Belongs to the protein kinase superfamily.</text>
</comment>
<evidence type="ECO:0000313" key="6">
    <source>
        <dbReference type="EMBL" id="PJF20021.1"/>
    </source>
</evidence>
<keyword evidence="2 3" id="KW-0067">ATP-binding</keyword>
<reference evidence="6 7" key="1">
    <citation type="submission" date="2016-10" db="EMBL/GenBank/DDBJ databases">
        <title>The genome of Paramicrosporidium saccamoebae is the missing link in understanding Cryptomycota and Microsporidia evolution.</title>
        <authorList>
            <person name="Quandt C.A."/>
            <person name="Beaudet D."/>
            <person name="Corsaro D."/>
            <person name="Michel R."/>
            <person name="Corradi N."/>
            <person name="James T."/>
        </authorList>
    </citation>
    <scope>NUCLEOTIDE SEQUENCE [LARGE SCALE GENOMIC DNA]</scope>
    <source>
        <strain evidence="6 7">KSL3</strain>
    </source>
</reference>
<dbReference type="Proteomes" id="UP000240830">
    <property type="component" value="Unassembled WGS sequence"/>
</dbReference>
<evidence type="ECO:0000256" key="4">
    <source>
        <dbReference type="RuleBase" id="RU000304"/>
    </source>
</evidence>
<dbReference type="Gene3D" id="1.10.510.10">
    <property type="entry name" value="Transferase(Phosphotransferase) domain 1"/>
    <property type="match status" value="1"/>
</dbReference>
<dbReference type="InterPro" id="IPR011009">
    <property type="entry name" value="Kinase-like_dom_sf"/>
</dbReference>
<dbReference type="GO" id="GO:0035556">
    <property type="term" value="P:intracellular signal transduction"/>
    <property type="evidence" value="ECO:0007669"/>
    <property type="project" value="TreeGrafter"/>
</dbReference>
<dbReference type="PANTHER" id="PTHR24346:SF30">
    <property type="entry name" value="MATERNAL EMBRYONIC LEUCINE ZIPPER KINASE"/>
    <property type="match status" value="1"/>
</dbReference>
<dbReference type="STRING" id="1246581.A0A2H9TQJ3"/>
<evidence type="ECO:0000256" key="2">
    <source>
        <dbReference type="ARBA" id="ARBA00022840"/>
    </source>
</evidence>
<dbReference type="FunFam" id="1.10.510.10:FF:000571">
    <property type="entry name" value="Maternal embryonic leucine zipper kinase"/>
    <property type="match status" value="1"/>
</dbReference>
<evidence type="ECO:0000256" key="3">
    <source>
        <dbReference type="PROSITE-ProRule" id="PRU10141"/>
    </source>
</evidence>
<proteinExistence type="inferred from homology"/>
<name>A0A2H9TQJ3_9FUNG</name>
<dbReference type="PROSITE" id="PS00108">
    <property type="entry name" value="PROTEIN_KINASE_ST"/>
    <property type="match status" value="1"/>
</dbReference>
<keyword evidence="1 3" id="KW-0547">Nucleotide-binding</keyword>
<dbReference type="FunFam" id="3.30.200.20:FF:000042">
    <property type="entry name" value="Aurora kinase A"/>
    <property type="match status" value="1"/>
</dbReference>
<dbReference type="InterPro" id="IPR008271">
    <property type="entry name" value="Ser/Thr_kinase_AS"/>
</dbReference>
<evidence type="ECO:0000313" key="7">
    <source>
        <dbReference type="Proteomes" id="UP000240830"/>
    </source>
</evidence>
<dbReference type="GO" id="GO:0004674">
    <property type="term" value="F:protein serine/threonine kinase activity"/>
    <property type="evidence" value="ECO:0007669"/>
    <property type="project" value="UniProtKB-KW"/>
</dbReference>
<evidence type="ECO:0000256" key="1">
    <source>
        <dbReference type="ARBA" id="ARBA00022741"/>
    </source>
</evidence>
<dbReference type="AlphaFoldDB" id="A0A2H9TQJ3"/>
<dbReference type="GO" id="GO:0005524">
    <property type="term" value="F:ATP binding"/>
    <property type="evidence" value="ECO:0007669"/>
    <property type="project" value="UniProtKB-UniRule"/>
</dbReference>
<keyword evidence="4" id="KW-0418">Kinase</keyword>